<name>A0AAV0DXP8_9ASTE</name>
<proteinExistence type="predicted"/>
<evidence type="ECO:0000259" key="2">
    <source>
        <dbReference type="PROSITE" id="PS00028"/>
    </source>
</evidence>
<dbReference type="SUPFAM" id="SSF56399">
    <property type="entry name" value="ADP-ribosylation"/>
    <property type="match status" value="1"/>
</dbReference>
<keyword evidence="4" id="KW-1185">Reference proteome</keyword>
<comment type="caution">
    <text evidence="3">The sequence shown here is derived from an EMBL/GenBank/DDBJ whole genome shotgun (WGS) entry which is preliminary data.</text>
</comment>
<dbReference type="FunFam" id="3.90.228.10:FF:000015">
    <property type="entry name" value="C2H2-like zinc finger protein"/>
    <property type="match status" value="1"/>
</dbReference>
<gene>
    <name evidence="3" type="ORF">CEPIT_LOCUS19881</name>
</gene>
<evidence type="ECO:0000313" key="3">
    <source>
        <dbReference type="EMBL" id="CAH9112303.1"/>
    </source>
</evidence>
<dbReference type="InterPro" id="IPR013087">
    <property type="entry name" value="Znf_C2H2_type"/>
</dbReference>
<dbReference type="PANTHER" id="PTHR31681">
    <property type="entry name" value="C2H2-LIKE ZINC FINGER PROTEIN"/>
    <property type="match status" value="1"/>
</dbReference>
<accession>A0AAV0DXP8</accession>
<dbReference type="EMBL" id="CAMAPF010000195">
    <property type="protein sequence ID" value="CAH9112303.1"/>
    <property type="molecule type" value="Genomic_DNA"/>
</dbReference>
<dbReference type="AlphaFoldDB" id="A0AAV0DXP8"/>
<sequence>MPAVWVSLKKSWKCRSEVGDVHDPNGHKTLRRITAPGISSYPELSGAGTNFPRKASTSIRSGCSRSIANLKDVVIHGSKRHNETPQHMESPRSIGSSELLNPIGHEVVLDGSTYELKITATGYSAGDGGCRGGSSPFSAVTHTPRGHHFAPSRRSGAGMGSPARVGSSSSRGLSKRIGSGAGVIVARPRTRSGRKMNWGGENVGLRALTCHKCGELFSKWDAFELHHLSKHAVTQLVEGDSSRNIVEMICKSSRSNNGIERILKVHNMQKTLADFEEYRERVKIRANKLATKHARCLADGNELLRFHGTTVECPLGMNHSPSICFSDKCNVCQILRHGFTLKKEINGGVGVYTASTSSRALEAIESYDKKKVLIVCRVIAGRVHRPLENVEELVGQHGFDSLAGNVGGGGLYSNFEELFLLDPRALLPCFVVICKP</sequence>
<dbReference type="PANTHER" id="PTHR31681:SF117">
    <property type="entry name" value="C2H2-TYPE DOMAIN-CONTAINING PROTEIN"/>
    <property type="match status" value="1"/>
</dbReference>
<feature type="domain" description="C2H2-type" evidence="2">
    <location>
        <begin position="210"/>
        <end position="231"/>
    </location>
</feature>
<evidence type="ECO:0000313" key="4">
    <source>
        <dbReference type="Proteomes" id="UP001152523"/>
    </source>
</evidence>
<protein>
    <recommendedName>
        <fullName evidence="2">C2H2-type domain-containing protein</fullName>
    </recommendedName>
</protein>
<evidence type="ECO:0000256" key="1">
    <source>
        <dbReference type="SAM" id="MobiDB-lite"/>
    </source>
</evidence>
<organism evidence="3 4">
    <name type="scientific">Cuscuta epithymum</name>
    <dbReference type="NCBI Taxonomy" id="186058"/>
    <lineage>
        <taxon>Eukaryota</taxon>
        <taxon>Viridiplantae</taxon>
        <taxon>Streptophyta</taxon>
        <taxon>Embryophyta</taxon>
        <taxon>Tracheophyta</taxon>
        <taxon>Spermatophyta</taxon>
        <taxon>Magnoliopsida</taxon>
        <taxon>eudicotyledons</taxon>
        <taxon>Gunneridae</taxon>
        <taxon>Pentapetalae</taxon>
        <taxon>asterids</taxon>
        <taxon>lamiids</taxon>
        <taxon>Solanales</taxon>
        <taxon>Convolvulaceae</taxon>
        <taxon>Cuscuteae</taxon>
        <taxon>Cuscuta</taxon>
        <taxon>Cuscuta subgen. Cuscuta</taxon>
    </lineage>
</organism>
<reference evidence="3" key="1">
    <citation type="submission" date="2022-07" db="EMBL/GenBank/DDBJ databases">
        <authorList>
            <person name="Macas J."/>
            <person name="Novak P."/>
            <person name="Neumann P."/>
        </authorList>
    </citation>
    <scope>NUCLEOTIDE SEQUENCE</scope>
</reference>
<dbReference type="Proteomes" id="UP001152523">
    <property type="component" value="Unassembled WGS sequence"/>
</dbReference>
<feature type="region of interest" description="Disordered" evidence="1">
    <location>
        <begin position="141"/>
        <end position="175"/>
    </location>
</feature>
<dbReference type="Gene3D" id="3.90.228.10">
    <property type="match status" value="1"/>
</dbReference>
<dbReference type="PROSITE" id="PS00028">
    <property type="entry name" value="ZINC_FINGER_C2H2_1"/>
    <property type="match status" value="1"/>
</dbReference>